<evidence type="ECO:0000313" key="4">
    <source>
        <dbReference type="EMBL" id="MBP3952342.1"/>
    </source>
</evidence>
<proteinExistence type="predicted"/>
<dbReference type="GO" id="GO:0030420">
    <property type="term" value="P:establishment of competence for transformation"/>
    <property type="evidence" value="ECO:0007669"/>
    <property type="project" value="UniProtKB-KW"/>
</dbReference>
<evidence type="ECO:0000256" key="1">
    <source>
        <dbReference type="ARBA" id="ARBA00004241"/>
    </source>
</evidence>
<feature type="transmembrane region" description="Helical" evidence="3">
    <location>
        <begin position="12"/>
        <end position="32"/>
    </location>
</feature>
<evidence type="ECO:0000313" key="5">
    <source>
        <dbReference type="Proteomes" id="UP000678228"/>
    </source>
</evidence>
<keyword evidence="2" id="KW-0178">Competence</keyword>
<dbReference type="NCBIfam" id="TIGR02532">
    <property type="entry name" value="IV_pilin_GFxxxE"/>
    <property type="match status" value="1"/>
</dbReference>
<dbReference type="Pfam" id="PF15980">
    <property type="entry name" value="ComGF"/>
    <property type="match status" value="1"/>
</dbReference>
<keyword evidence="3" id="KW-0472">Membrane</keyword>
<dbReference type="EMBL" id="JAGKSQ010000005">
    <property type="protein sequence ID" value="MBP3952342.1"/>
    <property type="molecule type" value="Genomic_DNA"/>
</dbReference>
<evidence type="ECO:0000256" key="3">
    <source>
        <dbReference type="SAM" id="Phobius"/>
    </source>
</evidence>
<keyword evidence="3" id="KW-0812">Transmembrane</keyword>
<organism evidence="4 5">
    <name type="scientific">Halalkalibacter suaedae</name>
    <dbReference type="NCBI Taxonomy" id="2822140"/>
    <lineage>
        <taxon>Bacteria</taxon>
        <taxon>Bacillati</taxon>
        <taxon>Bacillota</taxon>
        <taxon>Bacilli</taxon>
        <taxon>Bacillales</taxon>
        <taxon>Bacillaceae</taxon>
        <taxon>Halalkalibacter</taxon>
    </lineage>
</organism>
<reference evidence="4" key="1">
    <citation type="submission" date="2021-03" db="EMBL/GenBank/DDBJ databases">
        <title>Bacillus suaedae sp. nov., isolated from Suaeda aralocaspica.</title>
        <authorList>
            <person name="Lei R.F.R."/>
        </authorList>
    </citation>
    <scope>NUCLEOTIDE SEQUENCE</scope>
    <source>
        <strain evidence="4">YZJH907-2</strain>
    </source>
</reference>
<dbReference type="AlphaFoldDB" id="A0A940WXC4"/>
<protein>
    <submittedName>
        <fullName evidence="4">ComGF family competence protein</fullName>
    </submittedName>
</protein>
<keyword evidence="5" id="KW-1185">Reference proteome</keyword>
<dbReference type="InterPro" id="IPR016977">
    <property type="entry name" value="ComGF"/>
</dbReference>
<accession>A0A940WXC4</accession>
<dbReference type="NCBIfam" id="NF041002">
    <property type="entry name" value="pilin_ComGF"/>
    <property type="match status" value="1"/>
</dbReference>
<name>A0A940WXC4_9BACI</name>
<dbReference type="GO" id="GO:0009986">
    <property type="term" value="C:cell surface"/>
    <property type="evidence" value="ECO:0007669"/>
    <property type="project" value="UniProtKB-SubCell"/>
</dbReference>
<dbReference type="Proteomes" id="UP000678228">
    <property type="component" value="Unassembled WGS sequence"/>
</dbReference>
<evidence type="ECO:0000256" key="2">
    <source>
        <dbReference type="ARBA" id="ARBA00023287"/>
    </source>
</evidence>
<dbReference type="RefSeq" id="WP_210598023.1">
    <property type="nucleotide sequence ID" value="NZ_JAGKSQ010000005.1"/>
</dbReference>
<dbReference type="Pfam" id="PF07963">
    <property type="entry name" value="N_methyl"/>
    <property type="match status" value="1"/>
</dbReference>
<comment type="subcellular location">
    <subcellularLocation>
        <location evidence="1">Cell surface</location>
    </subcellularLocation>
</comment>
<keyword evidence="3" id="KW-1133">Transmembrane helix</keyword>
<gene>
    <name evidence="4" type="ORF">J7W16_14465</name>
</gene>
<sequence length="148" mass="16681">MKNACLQLDRKAFTLIELLIVLSILLLILSILPPMIQTVATGLQTGSTSPRELTVFFSHLSDEVRESSFIDLRPGKLILHKADGDRITIELYSSTKIRRTVNGAGHVLMLEGVKTFYCDNEDILIQCEVIMQDGLTYRKSLIPLYKSR</sequence>
<dbReference type="InterPro" id="IPR012902">
    <property type="entry name" value="N_methyl_site"/>
</dbReference>
<comment type="caution">
    <text evidence="4">The sequence shown here is derived from an EMBL/GenBank/DDBJ whole genome shotgun (WGS) entry which is preliminary data.</text>
</comment>